<evidence type="ECO:0000313" key="2">
    <source>
        <dbReference type="Proteomes" id="UP001065298"/>
    </source>
</evidence>
<gene>
    <name evidence="1" type="ORF">NCS57_01076800</name>
</gene>
<reference evidence="1" key="1">
    <citation type="submission" date="2022-06" db="EMBL/GenBank/DDBJ databases">
        <title>Fusarium solani species complex genomes reveal bases of compartmentalisation and animal pathogenesis.</title>
        <authorList>
            <person name="Tsai I.J."/>
        </authorList>
    </citation>
    <scope>NUCLEOTIDE SEQUENCE</scope>
    <source>
        <strain evidence="1">Fu6.1</strain>
    </source>
</reference>
<comment type="caution">
    <text evidence="1">The sequence shown here is derived from an EMBL/GenBank/DDBJ whole genome shotgun (WGS) entry which is preliminary data.</text>
</comment>
<organism evidence="1 2">
    <name type="scientific">Fusarium keratoplasticum</name>
    <dbReference type="NCBI Taxonomy" id="1328300"/>
    <lineage>
        <taxon>Eukaryota</taxon>
        <taxon>Fungi</taxon>
        <taxon>Dikarya</taxon>
        <taxon>Ascomycota</taxon>
        <taxon>Pezizomycotina</taxon>
        <taxon>Sordariomycetes</taxon>
        <taxon>Hypocreomycetidae</taxon>
        <taxon>Hypocreales</taxon>
        <taxon>Nectriaceae</taxon>
        <taxon>Fusarium</taxon>
        <taxon>Fusarium solani species complex</taxon>
    </lineage>
</organism>
<protein>
    <submittedName>
        <fullName evidence="1">Uncharacterized protein</fullName>
    </submittedName>
</protein>
<dbReference type="EMBL" id="CM046510">
    <property type="protein sequence ID" value="KAI8660978.1"/>
    <property type="molecule type" value="Genomic_DNA"/>
</dbReference>
<sequence>MSTSLFSPPPPGIYEYTEVLTFHFSDTSVPPALSDESTAVGKVWASTLKTYLRLEQTGIVYWTLIHGSPQRAKLFIDWKTSLGRDQFQSSTELENLRMAWSSVTSAPFHSIIYRLPWGGHRGHPGMHSSYDTVSSLFTFDFSVTLTDEDKEKLDHILSQFARSVLQSPGGVVSSYCTTGWDVNNTSCCGIFRYIGIQEMQSFLQQNQIFDELRSLATNGTEVEFMEVRCYAHGWQGSVDKTYPENPESGAFFASMRELSQAIGPREPGRPMFG</sequence>
<name>A0ACC0QPD0_9HYPO</name>
<proteinExistence type="predicted"/>
<evidence type="ECO:0000313" key="1">
    <source>
        <dbReference type="EMBL" id="KAI8660978.1"/>
    </source>
</evidence>
<keyword evidence="2" id="KW-1185">Reference proteome</keyword>
<dbReference type="Proteomes" id="UP001065298">
    <property type="component" value="Chromosome 8"/>
</dbReference>
<accession>A0ACC0QPD0</accession>